<feature type="transmembrane region" description="Helical" evidence="1">
    <location>
        <begin position="79"/>
        <end position="100"/>
    </location>
</feature>
<evidence type="ECO:0000256" key="1">
    <source>
        <dbReference type="SAM" id="Phobius"/>
    </source>
</evidence>
<keyword evidence="1" id="KW-0472">Membrane</keyword>
<feature type="transmembrane region" description="Helical" evidence="1">
    <location>
        <begin position="39"/>
        <end position="59"/>
    </location>
</feature>
<comment type="caution">
    <text evidence="2">The sequence shown here is derived from an EMBL/GenBank/DDBJ whole genome shotgun (WGS) entry which is preliminary data.</text>
</comment>
<dbReference type="RefSeq" id="WP_369332601.1">
    <property type="nucleotide sequence ID" value="NZ_JAULBC010000014.1"/>
</dbReference>
<feature type="transmembrane region" description="Helical" evidence="1">
    <location>
        <begin position="134"/>
        <end position="153"/>
    </location>
</feature>
<evidence type="ECO:0000313" key="2">
    <source>
        <dbReference type="EMBL" id="MEX6691185.1"/>
    </source>
</evidence>
<name>A0ABV3ZNS6_9BACT</name>
<accession>A0ABV3ZNS6</accession>
<evidence type="ECO:0008006" key="4">
    <source>
        <dbReference type="Google" id="ProtNLM"/>
    </source>
</evidence>
<feature type="transmembrane region" description="Helical" evidence="1">
    <location>
        <begin position="12"/>
        <end position="33"/>
    </location>
</feature>
<dbReference type="EMBL" id="JAULBC010000014">
    <property type="protein sequence ID" value="MEX6691185.1"/>
    <property type="molecule type" value="Genomic_DNA"/>
</dbReference>
<proteinExistence type="predicted"/>
<sequence>MKGLFIYRFLGFFVNIGAFMMAFMLFGMISFAFRNPALLLYSALMLCVVLYAWFVNKFFVRVIVRKEPTTFKHRDWIRVNSIVCLVFATLSILSCAAYLLNPSMPHDLVAQFNNQVDPTAKIDPKMLEKAVKQLVWGMVIFFLILVAHILWTYDLLRRYRSHFQEPQS</sequence>
<reference evidence="2 3" key="1">
    <citation type="submission" date="2023-07" db="EMBL/GenBank/DDBJ databases">
        <authorList>
            <person name="Lian W.-H."/>
        </authorList>
    </citation>
    <scope>NUCLEOTIDE SEQUENCE [LARGE SCALE GENOMIC DNA]</scope>
    <source>
        <strain evidence="2 3">SYSU DXS3180</strain>
    </source>
</reference>
<organism evidence="2 3">
    <name type="scientific">Danxiaibacter flavus</name>
    <dbReference type="NCBI Taxonomy" id="3049108"/>
    <lineage>
        <taxon>Bacteria</taxon>
        <taxon>Pseudomonadati</taxon>
        <taxon>Bacteroidota</taxon>
        <taxon>Chitinophagia</taxon>
        <taxon>Chitinophagales</taxon>
        <taxon>Chitinophagaceae</taxon>
        <taxon>Danxiaibacter</taxon>
    </lineage>
</organism>
<dbReference type="Proteomes" id="UP001560573">
    <property type="component" value="Unassembled WGS sequence"/>
</dbReference>
<protein>
    <recommendedName>
        <fullName evidence="4">DUF4149 domain-containing protein</fullName>
    </recommendedName>
</protein>
<evidence type="ECO:0000313" key="3">
    <source>
        <dbReference type="Proteomes" id="UP001560573"/>
    </source>
</evidence>
<keyword evidence="1" id="KW-1133">Transmembrane helix</keyword>
<keyword evidence="3" id="KW-1185">Reference proteome</keyword>
<keyword evidence="1" id="KW-0812">Transmembrane</keyword>
<gene>
    <name evidence="2" type="ORF">QTN47_26990</name>
</gene>